<dbReference type="EMBL" id="BJFL01000020">
    <property type="protein sequence ID" value="GDY32083.1"/>
    <property type="molecule type" value="Genomic_DNA"/>
</dbReference>
<evidence type="ECO:0000313" key="3">
    <source>
        <dbReference type="EMBL" id="GDY32083.1"/>
    </source>
</evidence>
<sequence>MAQHVRVELVDDLDGSPAQETIEFGLDGLMYTIDLSAANARQLRAALAPYVAGARRSAARRSAPDKVTRRRADQPGSDRKGDDTTARIRALTERIRQNQRSSVPEAPGSNGTEPEEATITLPAVVETGKASEPQPVTPVVAPVFQPPQR</sequence>
<evidence type="ECO:0000259" key="2">
    <source>
        <dbReference type="Pfam" id="PF11774"/>
    </source>
</evidence>
<dbReference type="Gene3D" id="3.30.60.230">
    <property type="entry name" value="Lsr2, dimerization domain"/>
    <property type="match status" value="1"/>
</dbReference>
<dbReference type="AlphaFoldDB" id="A0A4D4JDV5"/>
<keyword evidence="4" id="KW-1185">Reference proteome</keyword>
<dbReference type="RefSeq" id="WP_137815114.1">
    <property type="nucleotide sequence ID" value="NZ_BJFL01000020.1"/>
</dbReference>
<dbReference type="Pfam" id="PF11774">
    <property type="entry name" value="Lsr2"/>
    <property type="match status" value="1"/>
</dbReference>
<dbReference type="OrthoDB" id="4113332at2"/>
<feature type="region of interest" description="Disordered" evidence="1">
    <location>
        <begin position="51"/>
        <end position="149"/>
    </location>
</feature>
<dbReference type="InterPro" id="IPR024412">
    <property type="entry name" value="Lsr2_dim_dom"/>
</dbReference>
<evidence type="ECO:0000313" key="4">
    <source>
        <dbReference type="Proteomes" id="UP000298860"/>
    </source>
</evidence>
<name>A0A4D4JDV5_9PSEU</name>
<dbReference type="InterPro" id="IPR042261">
    <property type="entry name" value="Lsr2-like_dimerization"/>
</dbReference>
<feature type="compositionally biased region" description="Basic and acidic residues" evidence="1">
    <location>
        <begin position="62"/>
        <end position="96"/>
    </location>
</feature>
<dbReference type="GO" id="GO:0003677">
    <property type="term" value="F:DNA binding"/>
    <property type="evidence" value="ECO:0007669"/>
    <property type="project" value="InterPro"/>
</dbReference>
<organism evidence="3 4">
    <name type="scientific">Gandjariella thermophila</name>
    <dbReference type="NCBI Taxonomy" id="1931992"/>
    <lineage>
        <taxon>Bacteria</taxon>
        <taxon>Bacillati</taxon>
        <taxon>Actinomycetota</taxon>
        <taxon>Actinomycetes</taxon>
        <taxon>Pseudonocardiales</taxon>
        <taxon>Pseudonocardiaceae</taxon>
        <taxon>Gandjariella</taxon>
    </lineage>
</organism>
<reference evidence="4" key="1">
    <citation type="submission" date="2019-04" db="EMBL/GenBank/DDBJ databases">
        <title>Draft genome sequence of Pseudonocardiaceae bacterium SL3-2-4.</title>
        <authorList>
            <person name="Ningsih F."/>
            <person name="Yokota A."/>
            <person name="Sakai Y."/>
            <person name="Nanatani K."/>
            <person name="Yabe S."/>
            <person name="Oetari A."/>
            <person name="Sjamsuridzal W."/>
        </authorList>
    </citation>
    <scope>NUCLEOTIDE SEQUENCE [LARGE SCALE GENOMIC DNA]</scope>
    <source>
        <strain evidence="4">SL3-2-4</strain>
    </source>
</reference>
<feature type="domain" description="Lsr2 dimerization" evidence="2">
    <location>
        <begin position="1"/>
        <end position="57"/>
    </location>
</feature>
<proteinExistence type="predicted"/>
<comment type="caution">
    <text evidence="3">The sequence shown here is derived from an EMBL/GenBank/DDBJ whole genome shotgun (WGS) entry which is preliminary data.</text>
</comment>
<evidence type="ECO:0000256" key="1">
    <source>
        <dbReference type="SAM" id="MobiDB-lite"/>
    </source>
</evidence>
<accession>A0A4D4JDV5</accession>
<dbReference type="Proteomes" id="UP000298860">
    <property type="component" value="Unassembled WGS sequence"/>
</dbReference>
<protein>
    <recommendedName>
        <fullName evidence="2">Lsr2 dimerization domain-containing protein</fullName>
    </recommendedName>
</protein>
<gene>
    <name evidence="3" type="ORF">GTS_37160</name>
</gene>